<evidence type="ECO:0000256" key="11">
    <source>
        <dbReference type="SAM" id="Coils"/>
    </source>
</evidence>
<keyword evidence="5" id="KW-0479">Metal-binding</keyword>
<evidence type="ECO:0000256" key="7">
    <source>
        <dbReference type="ARBA" id="ARBA00022833"/>
    </source>
</evidence>
<dbReference type="GO" id="GO:0008333">
    <property type="term" value="P:endosome to lysosome transport"/>
    <property type="evidence" value="ECO:0007669"/>
    <property type="project" value="TreeGrafter"/>
</dbReference>
<comment type="subcellular location">
    <subcellularLocation>
        <location evidence="2">Late endosome membrane</location>
        <topology evidence="2">Peripheral membrane protein</topology>
        <orientation evidence="2">Cytoplasmic side</orientation>
    </subcellularLocation>
    <subcellularLocation>
        <location evidence="1">Membrane</location>
        <topology evidence="1">Multi-pass membrane protein</topology>
    </subcellularLocation>
</comment>
<keyword evidence="8 13" id="KW-1133">Transmembrane helix</keyword>
<evidence type="ECO:0000256" key="9">
    <source>
        <dbReference type="ARBA" id="ARBA00023136"/>
    </source>
</evidence>
<comment type="caution">
    <text evidence="15">The sequence shown here is derived from an EMBL/GenBank/DDBJ whole genome shotgun (WGS) entry which is preliminary data.</text>
</comment>
<feature type="region of interest" description="Disordered" evidence="12">
    <location>
        <begin position="1"/>
        <end position="49"/>
    </location>
</feature>
<keyword evidence="16" id="KW-1185">Reference proteome</keyword>
<dbReference type="GO" id="GO:0048284">
    <property type="term" value="P:organelle fusion"/>
    <property type="evidence" value="ECO:0007669"/>
    <property type="project" value="TreeGrafter"/>
</dbReference>
<evidence type="ECO:0000256" key="13">
    <source>
        <dbReference type="SAM" id="Phobius"/>
    </source>
</evidence>
<dbReference type="EMBL" id="JAUCMV010000003">
    <property type="protein sequence ID" value="KAK0411583.1"/>
    <property type="molecule type" value="Genomic_DNA"/>
</dbReference>
<dbReference type="GO" id="GO:0030674">
    <property type="term" value="F:protein-macromolecule adaptor activity"/>
    <property type="evidence" value="ECO:0007669"/>
    <property type="project" value="TreeGrafter"/>
</dbReference>
<reference evidence="15" key="1">
    <citation type="submission" date="2023-06" db="EMBL/GenBank/DDBJ databases">
        <title>Genomic analysis of the entomopathogenic nematode Steinernema hermaphroditum.</title>
        <authorList>
            <person name="Schwarz E.M."/>
            <person name="Heppert J.K."/>
            <person name="Baniya A."/>
            <person name="Schwartz H.T."/>
            <person name="Tan C.-H."/>
            <person name="Antoshechkin I."/>
            <person name="Sternberg P.W."/>
            <person name="Goodrich-Blair H."/>
            <person name="Dillman A.R."/>
        </authorList>
    </citation>
    <scope>NUCLEOTIDE SEQUENCE</scope>
    <source>
        <strain evidence="15">PS9179</strain>
        <tissue evidence="15">Whole animal</tissue>
    </source>
</reference>
<organism evidence="15 16">
    <name type="scientific">Steinernema hermaphroditum</name>
    <dbReference type="NCBI Taxonomy" id="289476"/>
    <lineage>
        <taxon>Eukaryota</taxon>
        <taxon>Metazoa</taxon>
        <taxon>Ecdysozoa</taxon>
        <taxon>Nematoda</taxon>
        <taxon>Chromadorea</taxon>
        <taxon>Rhabditida</taxon>
        <taxon>Tylenchina</taxon>
        <taxon>Panagrolaimomorpha</taxon>
        <taxon>Strongyloidoidea</taxon>
        <taxon>Steinernematidae</taxon>
        <taxon>Steinernema</taxon>
    </lineage>
</organism>
<evidence type="ECO:0000256" key="6">
    <source>
        <dbReference type="ARBA" id="ARBA00022771"/>
    </source>
</evidence>
<evidence type="ECO:0000256" key="12">
    <source>
        <dbReference type="SAM" id="MobiDB-lite"/>
    </source>
</evidence>
<feature type="transmembrane region" description="Helical" evidence="13">
    <location>
        <begin position="153"/>
        <end position="172"/>
    </location>
</feature>
<dbReference type="Pfam" id="PF05131">
    <property type="entry name" value="Pep3_Vps18"/>
    <property type="match status" value="1"/>
</dbReference>
<accession>A0AA39HVB2</accession>
<feature type="transmembrane region" description="Helical" evidence="13">
    <location>
        <begin position="184"/>
        <end position="201"/>
    </location>
</feature>
<evidence type="ECO:0000256" key="5">
    <source>
        <dbReference type="ARBA" id="ARBA00022723"/>
    </source>
</evidence>
<keyword evidence="11" id="KW-0175">Coiled coil</keyword>
<dbReference type="GO" id="GO:0006904">
    <property type="term" value="P:vesicle docking involved in exocytosis"/>
    <property type="evidence" value="ECO:0007669"/>
    <property type="project" value="TreeGrafter"/>
</dbReference>
<keyword evidence="6" id="KW-0863">Zinc-finger</keyword>
<keyword evidence="7" id="KW-0862">Zinc</keyword>
<keyword evidence="4 10" id="KW-0812">Transmembrane</keyword>
<feature type="domain" description="MARVEL" evidence="14">
    <location>
        <begin position="76"/>
        <end position="211"/>
    </location>
</feature>
<dbReference type="SUPFAM" id="SSF50978">
    <property type="entry name" value="WD40 repeat-like"/>
    <property type="match status" value="1"/>
</dbReference>
<dbReference type="GO" id="GO:0008270">
    <property type="term" value="F:zinc ion binding"/>
    <property type="evidence" value="ECO:0007669"/>
    <property type="project" value="UniProtKB-KW"/>
</dbReference>
<evidence type="ECO:0000313" key="16">
    <source>
        <dbReference type="Proteomes" id="UP001175271"/>
    </source>
</evidence>
<dbReference type="InterPro" id="IPR007810">
    <property type="entry name" value="Pep3/Vps18_beta-prop"/>
</dbReference>
<evidence type="ECO:0000256" key="4">
    <source>
        <dbReference type="ARBA" id="ARBA00022692"/>
    </source>
</evidence>
<dbReference type="GO" id="GO:0030897">
    <property type="term" value="C:HOPS complex"/>
    <property type="evidence" value="ECO:0007669"/>
    <property type="project" value="TreeGrafter"/>
</dbReference>
<dbReference type="PANTHER" id="PTHR23323">
    <property type="entry name" value="VACUOLAR PROTEIN SORTING-ASSOCIATED PROTEIN"/>
    <property type="match status" value="1"/>
</dbReference>
<name>A0AA39HVB2_9BILA</name>
<feature type="transmembrane region" description="Helical" evidence="13">
    <location>
        <begin position="114"/>
        <end position="133"/>
    </location>
</feature>
<gene>
    <name evidence="15" type="ORF">QR680_005727</name>
</gene>
<dbReference type="Proteomes" id="UP001175271">
    <property type="component" value="Unassembled WGS sequence"/>
</dbReference>
<dbReference type="InterPro" id="IPR036322">
    <property type="entry name" value="WD40_repeat_dom_sf"/>
</dbReference>
<evidence type="ECO:0000259" key="14">
    <source>
        <dbReference type="PROSITE" id="PS51225"/>
    </source>
</evidence>
<evidence type="ECO:0000256" key="10">
    <source>
        <dbReference type="PROSITE-ProRule" id="PRU00581"/>
    </source>
</evidence>
<protein>
    <recommendedName>
        <fullName evidence="3">Vacuolar protein sorting-associated protein 18 homolog</fullName>
    </recommendedName>
</protein>
<feature type="transmembrane region" description="Helical" evidence="13">
    <location>
        <begin position="82"/>
        <end position="102"/>
    </location>
</feature>
<dbReference type="GO" id="GO:0031902">
    <property type="term" value="C:late endosome membrane"/>
    <property type="evidence" value="ECO:0007669"/>
    <property type="project" value="UniProtKB-SubCell"/>
</dbReference>
<dbReference type="GO" id="GO:0007040">
    <property type="term" value="P:lysosome organization"/>
    <property type="evidence" value="ECO:0007669"/>
    <property type="project" value="TreeGrafter"/>
</dbReference>
<keyword evidence="9 10" id="KW-0472">Membrane</keyword>
<dbReference type="InterPro" id="IPR058919">
    <property type="entry name" value="Pep3/Vps18_RING_C"/>
</dbReference>
<feature type="compositionally biased region" description="Basic and acidic residues" evidence="12">
    <location>
        <begin position="1"/>
        <end position="22"/>
    </location>
</feature>
<dbReference type="GO" id="GO:0007032">
    <property type="term" value="P:endosome organization"/>
    <property type="evidence" value="ECO:0007669"/>
    <property type="project" value="TreeGrafter"/>
</dbReference>
<evidence type="ECO:0000256" key="8">
    <source>
        <dbReference type="ARBA" id="ARBA00022989"/>
    </source>
</evidence>
<dbReference type="PROSITE" id="PS51225">
    <property type="entry name" value="MARVEL"/>
    <property type="match status" value="1"/>
</dbReference>
<feature type="coiled-coil region" evidence="11">
    <location>
        <begin position="1221"/>
        <end position="1255"/>
    </location>
</feature>
<evidence type="ECO:0000256" key="1">
    <source>
        <dbReference type="ARBA" id="ARBA00004141"/>
    </source>
</evidence>
<evidence type="ECO:0000256" key="2">
    <source>
        <dbReference type="ARBA" id="ARBA00004492"/>
    </source>
</evidence>
<dbReference type="PANTHER" id="PTHR23323:SF26">
    <property type="entry name" value="VACUOLAR PROTEIN SORTING-ASSOCIATED PROTEIN 18 HOMOLOG"/>
    <property type="match status" value="1"/>
</dbReference>
<evidence type="ECO:0000313" key="15">
    <source>
        <dbReference type="EMBL" id="KAK0411583.1"/>
    </source>
</evidence>
<evidence type="ECO:0000256" key="3">
    <source>
        <dbReference type="ARBA" id="ARBA00017338"/>
    </source>
</evidence>
<proteinExistence type="predicted"/>
<dbReference type="InterPro" id="IPR008253">
    <property type="entry name" value="Marvel"/>
</dbReference>
<dbReference type="Pfam" id="PF26148">
    <property type="entry name" value="VPS18_RING_C"/>
    <property type="match status" value="1"/>
</dbReference>
<sequence>MLKPDEDQPAETRVELESHDPQQRSYQEGPQSPIPTQPHVEQSNNGPEKQRKLQFNMASKIQIIPNNRQGQLNTVFLATVPGVLKLAEIALCFVSFILAICSDRHSTSSAWTEHISFECMLVVSILLLLYVVFPHLSLRDEQTREGLIVVELLFYGINTLFFFIGIWLMIHLSASWNLIEGRGAAIFNAILCVALTVLFGIETFTKLKAWRGENTPSSKIFNPAGPKNELHRAPAEVVKMISNSVGISTTGDVNITLHMDETLLKRFAEKKTLSLKINIHCGSKNNSIIQVGNGETSKQEVPAIPIRKEVSKDLRVELNDDTEVSKDVVHVENGEPIKEDVPAAPVQNEMSKDLRIELNDDTEVSKDGVFLRMDRSQRLSRDRDVSIFAKLNVKFNPKGTVTHLNVQNQIMLICTKGQALQMIRLQRNEESSIPLSLALHDRISAVHLDPTGNHALISTNGGDNYYLSTRTKSLKPLKRLKNHEITAVGWNLELSKDSDTSFIVLGTSKGILMETSINSSGNMNYLKTLANGLPLKGKPSSEVTSLHLSPCSEYSSDGAESKWMLLVGMPSRLFCLSGIIDPSKQSAPPPVVGTMFSATMLDQTVATLQPLFKEKPQCLSAASKQDSMPSRVVVYPVAKNEIPSKFVWLNISGVVFGDLVPSCSDDSQIVKEEVTVPHKMIDGKLDLPMDIALTEHHALLLYPDRFVALSLLNQKVMHEELLTNESLHIGGMTRDSASQFMWIYTESSILKYRPVDETRFIWKIYLDRGEYSKAIKMTHAMEDQKPHQLVLKKLAEKQIAEKKYEAAARTLISSAEPFESILLKFTTAGADGRNGLKLLLELKLKDMQVITSEDKKRRDLLVCWLVQLFLSEMAETKRLATDVQIQDSPERQPERSLKQLRDQLFVFLNNRAVREAVEVNKKQIYDLMLKHTEYESQLQLAKSLKDYTKVIDTHIHLQNYKAALEVISTQGEPELFYQYSPLLFPYIPREMYTAWTNNERLLPSRLLPTLYKCHASKEMTDAAMYYIKRTLIKAKKERSGVDKQMQNFYISLLANYGPDQLLPYFESYGKIRKQVPYDVEFALRICLEKDAEHKADLSRCCVFLYCVAEMFEQAVDRALPIDLDLAKECVRMMDERPAGDNISFILPFGDFEDRPQKYSTEMKRRIWLKIARYVITEQKDVAACMNLLKESNNILKIQDLLPHFPQFTKIEHFKEPLCASLKDHSGKIQELQREMREAAEVANEIRGDMEKLKTKFTIIKATEKCEKCKEKALTRPFLSFACKHFYHRDCLERAIQPTLSEEEKEQYKNIKEGLEQCRHPQRAADVQNKEFQPWVTLNKKLEQLLSSSCILCGPKMIKSAVRPLLTEEEYGRELETW</sequence>